<protein>
    <submittedName>
        <fullName evidence="1">Uncharacterized protein</fullName>
    </submittedName>
</protein>
<dbReference type="Gramene" id="ORUFI11G15360.1">
    <property type="protein sequence ID" value="ORUFI11G15360.1"/>
    <property type="gene ID" value="ORUFI11G15360"/>
</dbReference>
<reference evidence="2" key="1">
    <citation type="submission" date="2013-06" db="EMBL/GenBank/DDBJ databases">
        <authorList>
            <person name="Zhao Q."/>
        </authorList>
    </citation>
    <scope>NUCLEOTIDE SEQUENCE</scope>
    <source>
        <strain evidence="2">cv. W1943</strain>
    </source>
</reference>
<evidence type="ECO:0000313" key="2">
    <source>
        <dbReference type="Proteomes" id="UP000008022"/>
    </source>
</evidence>
<name>A0A0E0R8R3_ORYRU</name>
<proteinExistence type="predicted"/>
<keyword evidence="2" id="KW-1185">Reference proteome</keyword>
<organism evidence="1 2">
    <name type="scientific">Oryza rufipogon</name>
    <name type="common">Brownbeard rice</name>
    <name type="synonym">Asian wild rice</name>
    <dbReference type="NCBI Taxonomy" id="4529"/>
    <lineage>
        <taxon>Eukaryota</taxon>
        <taxon>Viridiplantae</taxon>
        <taxon>Streptophyta</taxon>
        <taxon>Embryophyta</taxon>
        <taxon>Tracheophyta</taxon>
        <taxon>Spermatophyta</taxon>
        <taxon>Magnoliopsida</taxon>
        <taxon>Liliopsida</taxon>
        <taxon>Poales</taxon>
        <taxon>Poaceae</taxon>
        <taxon>BOP clade</taxon>
        <taxon>Oryzoideae</taxon>
        <taxon>Oryzeae</taxon>
        <taxon>Oryzinae</taxon>
        <taxon>Oryza</taxon>
    </lineage>
</organism>
<sequence>MKWIEDKIKEDRDQLGGILHIIEVRKNNDRDLIKRYNALSFQEFERMGELSDQQLWSEVAIRAWSFAKKRGLKGIGGV</sequence>
<dbReference type="HOGENOM" id="CLU_185572_0_0_1"/>
<reference evidence="1" key="2">
    <citation type="submission" date="2015-06" db="UniProtKB">
        <authorList>
            <consortium name="EnsemblPlants"/>
        </authorList>
    </citation>
    <scope>IDENTIFICATION</scope>
</reference>
<dbReference type="AlphaFoldDB" id="A0A0E0R8R3"/>
<dbReference type="Proteomes" id="UP000008022">
    <property type="component" value="Unassembled WGS sequence"/>
</dbReference>
<dbReference type="EnsemblPlants" id="ORUFI11G15360.1">
    <property type="protein sequence ID" value="ORUFI11G15360.1"/>
    <property type="gene ID" value="ORUFI11G15360"/>
</dbReference>
<evidence type="ECO:0000313" key="1">
    <source>
        <dbReference type="EnsemblPlants" id="ORUFI11G15360.1"/>
    </source>
</evidence>
<accession>A0A0E0R8R3</accession>